<dbReference type="STRING" id="493475.GARC_1788"/>
<evidence type="ECO:0000313" key="1">
    <source>
        <dbReference type="EMBL" id="GAC18759.1"/>
    </source>
</evidence>
<gene>
    <name evidence="1" type="ORF">GARC_1788</name>
</gene>
<dbReference type="EMBL" id="BAEO01000024">
    <property type="protein sequence ID" value="GAC18759.1"/>
    <property type="molecule type" value="Genomic_DNA"/>
</dbReference>
<name>K6XDP0_9ALTE</name>
<dbReference type="Proteomes" id="UP000006327">
    <property type="component" value="Unassembled WGS sequence"/>
</dbReference>
<organism evidence="1 2">
    <name type="scientific">Paraglaciecola arctica BSs20135</name>
    <dbReference type="NCBI Taxonomy" id="493475"/>
    <lineage>
        <taxon>Bacteria</taxon>
        <taxon>Pseudomonadati</taxon>
        <taxon>Pseudomonadota</taxon>
        <taxon>Gammaproteobacteria</taxon>
        <taxon>Alteromonadales</taxon>
        <taxon>Alteromonadaceae</taxon>
        <taxon>Paraglaciecola</taxon>
    </lineage>
</organism>
<keyword evidence="2" id="KW-1185">Reference proteome</keyword>
<sequence length="45" mass="4976">MKLNRISNKKAGMGRITIPIIANKTIGAPKPVAADLKWFLSNRLK</sequence>
<proteinExistence type="predicted"/>
<protein>
    <submittedName>
        <fullName evidence="1">Uncharacterized protein</fullName>
    </submittedName>
</protein>
<accession>K6XDP0</accession>
<comment type="caution">
    <text evidence="1">The sequence shown here is derived from an EMBL/GenBank/DDBJ whole genome shotgun (WGS) entry which is preliminary data.</text>
</comment>
<evidence type="ECO:0000313" key="2">
    <source>
        <dbReference type="Proteomes" id="UP000006327"/>
    </source>
</evidence>
<reference evidence="1 2" key="1">
    <citation type="journal article" date="2017" name="Antonie Van Leeuwenhoek">
        <title>Rhizobium rhizosphaerae sp. nov., a novel species isolated from rice rhizosphere.</title>
        <authorList>
            <person name="Zhao J.J."/>
            <person name="Zhang J."/>
            <person name="Zhang R.J."/>
            <person name="Zhang C.W."/>
            <person name="Yin H.Q."/>
            <person name="Zhang X.X."/>
        </authorList>
    </citation>
    <scope>NUCLEOTIDE SEQUENCE [LARGE SCALE GENOMIC DNA]</scope>
    <source>
        <strain evidence="1 2">BSs20135</strain>
    </source>
</reference>
<dbReference type="AlphaFoldDB" id="K6XDP0"/>